<evidence type="ECO:0000256" key="1">
    <source>
        <dbReference type="ARBA" id="ARBA00010470"/>
    </source>
</evidence>
<dbReference type="GO" id="GO:0000145">
    <property type="term" value="C:exocyst"/>
    <property type="evidence" value="ECO:0007669"/>
    <property type="project" value="UniProtKB-UniRule"/>
</dbReference>
<keyword evidence="3 5" id="KW-0268">Exocytosis</keyword>
<dbReference type="EMBL" id="CAJNOJ010000186">
    <property type="protein sequence ID" value="CAF1260461.1"/>
    <property type="molecule type" value="Genomic_DNA"/>
</dbReference>
<dbReference type="OrthoDB" id="272977at2759"/>
<evidence type="ECO:0000313" key="10">
    <source>
        <dbReference type="Proteomes" id="UP000663828"/>
    </source>
</evidence>
<organism evidence="9 10">
    <name type="scientific">Adineta ricciae</name>
    <name type="common">Rotifer</name>
    <dbReference type="NCBI Taxonomy" id="249248"/>
    <lineage>
        <taxon>Eukaryota</taxon>
        <taxon>Metazoa</taxon>
        <taxon>Spiralia</taxon>
        <taxon>Gnathifera</taxon>
        <taxon>Rotifera</taxon>
        <taxon>Eurotatoria</taxon>
        <taxon>Bdelloidea</taxon>
        <taxon>Adinetida</taxon>
        <taxon>Adinetidae</taxon>
        <taxon>Adineta</taxon>
    </lineage>
</organism>
<reference evidence="9" key="1">
    <citation type="submission" date="2021-02" db="EMBL/GenBank/DDBJ databases">
        <authorList>
            <person name="Nowell W R."/>
        </authorList>
    </citation>
    <scope>NUCLEOTIDE SEQUENCE</scope>
</reference>
<sequence length="1003" mass="117500">MERQSTTFILMKILRDLSYNTNVEAHEQQRRFVKERFQRSNKNIERCIQTSSTDLTELMVNYSDIYTSIEQSKLRVENVRERLRECKNLLLLKRQDIRKLWILSSEQNALVQIYDNLSELKSVPSRLQFYLSKQLYIHASLLLIRARECQELRLINGLVDTDIRIKEERVTLEDQLRFQLIDQLFDKPCRDILGNKTLSATASKTDQNTLKRLRENRLLRKQLDQEFEEGKLKLESHSLAIIPDKYMLVDIRQQAPDLYLDVLLQSLSVLSNLNETLDFIQKQLPEQFYRCVLRATQHIIDSNYMSNNNSNQNLTVNNPDCLRDLLETCYEQFKLVIKTFEHLLSTLKQIQEHQSPVQIQQDEYLKSCQQRGQKPSAVPFEIPFIFSIELLWETLQQVLSDVLNEYIDYHNTMNTLTTNSSSISDATEYVDRPSLIDFSQYLTKKAPARPQQIPRIFAFSQSAQFNSMISYLQEQNRFVIEQKSSTTKTPTIAYKQYVCKPNYRNVTVVHDVLQRIIEDIDMNYKLHPTKRTLDRKLTDFIRDCFIGRVIKDIRESAQLSSTSSTIADQNRLVELIPLVLQKQLQLPTPILQTSYLIFKSCEELCALVKCLPTYADDFCQAIADLLFNHRESCNKTFLSIVEKVDSTGISIYSNEWVKDPDINRHLRTLPAFDTFIRTTRQQQFKIDEERENVDNIRFRQTKETETLFINLSPKEMNPDDICTNYKHIMILATIHESLDWLYVNLLHYFDILDRCLIDPKHLDALTQTTVTSAFPSRSVKQTFSKYDQLKLSRANLEMLSSAMKTIFTLSYDILLVLFLEVRVHCFYHSSLLFNNSLMYSYAVDSDPDENIITLNRDLTRLQETLRSSLTEKKFTFILQGIGLVLATIMIRSAPRFHRISESGITKMCRNIFTLEQTLAQTRTVGDAELMRAHHYYELLYTTKPEEILNSIEEHGPQYSEQDYINLLQLQHRSFLANDRGNFDLSKYEALIRNLLRPKPEASN</sequence>
<accession>A0A815PP59</accession>
<keyword evidence="2 5" id="KW-0813">Transport</keyword>
<dbReference type="InterPro" id="IPR007191">
    <property type="entry name" value="Sec8_exocyst_N"/>
</dbReference>
<comment type="function">
    <text evidence="5">Component of the exocyst complex involved in the docking of exocytic vesicles with fusion sites on the plasma membrane.</text>
</comment>
<dbReference type="PANTHER" id="PTHR14146:SF0">
    <property type="entry name" value="EXOCYST COMPLEX COMPONENT 4"/>
    <property type="match status" value="1"/>
</dbReference>
<dbReference type="Pfam" id="PF04048">
    <property type="entry name" value="Sec8_N"/>
    <property type="match status" value="1"/>
</dbReference>
<dbReference type="InterPro" id="IPR039682">
    <property type="entry name" value="Sec8/EXOC4"/>
</dbReference>
<keyword evidence="4 5" id="KW-0653">Protein transport</keyword>
<dbReference type="InterPro" id="IPR048630">
    <property type="entry name" value="Sec8_M"/>
</dbReference>
<feature type="domain" description="Exocyst complex component Sec8 N-terminal" evidence="6">
    <location>
        <begin position="37"/>
        <end position="127"/>
    </location>
</feature>
<dbReference type="EMBL" id="CAJNOR010003831">
    <property type="protein sequence ID" value="CAF1451632.1"/>
    <property type="molecule type" value="Genomic_DNA"/>
</dbReference>
<comment type="similarity">
    <text evidence="1 5">Belongs to the SEC8 family.</text>
</comment>
<evidence type="ECO:0000256" key="4">
    <source>
        <dbReference type="ARBA" id="ARBA00022927"/>
    </source>
</evidence>
<evidence type="ECO:0000259" key="7">
    <source>
        <dbReference type="Pfam" id="PF20652"/>
    </source>
</evidence>
<comment type="caution">
    <text evidence="9">The sequence shown here is derived from an EMBL/GenBank/DDBJ whole genome shotgun (WGS) entry which is preliminary data.</text>
</comment>
<dbReference type="GO" id="GO:0090522">
    <property type="term" value="P:vesicle tethering involved in exocytosis"/>
    <property type="evidence" value="ECO:0007669"/>
    <property type="project" value="UniProtKB-UniRule"/>
</dbReference>
<proteinExistence type="inferred from homology"/>
<evidence type="ECO:0000256" key="5">
    <source>
        <dbReference type="RuleBase" id="RU367079"/>
    </source>
</evidence>
<gene>
    <name evidence="8" type="ORF">EDS130_LOCUS28484</name>
    <name evidence="9" type="ORF">XAT740_LOCUS36913</name>
</gene>
<dbReference type="PANTHER" id="PTHR14146">
    <property type="entry name" value="EXOCYST COMPLEX COMPONENT 4"/>
    <property type="match status" value="1"/>
</dbReference>
<feature type="domain" description="Exocyst complex component Sec8 middle helical bundle" evidence="7">
    <location>
        <begin position="259"/>
        <end position="464"/>
    </location>
</feature>
<dbReference type="Proteomes" id="UP000663852">
    <property type="component" value="Unassembled WGS sequence"/>
</dbReference>
<evidence type="ECO:0000259" key="6">
    <source>
        <dbReference type="Pfam" id="PF04048"/>
    </source>
</evidence>
<dbReference type="AlphaFoldDB" id="A0A815PP59"/>
<dbReference type="Pfam" id="PF20652">
    <property type="entry name" value="Sec8_C"/>
    <property type="match status" value="1"/>
</dbReference>
<evidence type="ECO:0000256" key="3">
    <source>
        <dbReference type="ARBA" id="ARBA00022483"/>
    </source>
</evidence>
<dbReference type="Proteomes" id="UP000663828">
    <property type="component" value="Unassembled WGS sequence"/>
</dbReference>
<dbReference type="GO" id="GO:0006904">
    <property type="term" value="P:vesicle docking involved in exocytosis"/>
    <property type="evidence" value="ECO:0007669"/>
    <property type="project" value="InterPro"/>
</dbReference>
<keyword evidence="10" id="KW-1185">Reference proteome</keyword>
<evidence type="ECO:0000313" key="8">
    <source>
        <dbReference type="EMBL" id="CAF1260461.1"/>
    </source>
</evidence>
<dbReference type="GO" id="GO:0015031">
    <property type="term" value="P:protein transport"/>
    <property type="evidence" value="ECO:0007669"/>
    <property type="project" value="UniProtKB-KW"/>
</dbReference>
<protein>
    <recommendedName>
        <fullName evidence="5">Exocyst complex component Sec8</fullName>
    </recommendedName>
</protein>
<name>A0A815PP59_ADIRI</name>
<dbReference type="GO" id="GO:0006612">
    <property type="term" value="P:protein targeting to membrane"/>
    <property type="evidence" value="ECO:0007669"/>
    <property type="project" value="UniProtKB-UniRule"/>
</dbReference>
<evidence type="ECO:0000313" key="9">
    <source>
        <dbReference type="EMBL" id="CAF1451632.1"/>
    </source>
</evidence>
<evidence type="ECO:0000256" key="2">
    <source>
        <dbReference type="ARBA" id="ARBA00022448"/>
    </source>
</evidence>
<dbReference type="GO" id="GO:0006893">
    <property type="term" value="P:Golgi to plasma membrane transport"/>
    <property type="evidence" value="ECO:0007669"/>
    <property type="project" value="TreeGrafter"/>
</dbReference>